<dbReference type="Pfam" id="PF01966">
    <property type="entry name" value="HD"/>
    <property type="match status" value="1"/>
</dbReference>
<dbReference type="SUPFAM" id="SSF109604">
    <property type="entry name" value="HD-domain/PDEase-like"/>
    <property type="match status" value="1"/>
</dbReference>
<keyword evidence="4" id="KW-0378">Hydrolase</keyword>
<dbReference type="Pfam" id="PF08335">
    <property type="entry name" value="GlnD_UR_UTase"/>
    <property type="match status" value="1"/>
</dbReference>
<evidence type="ECO:0000256" key="5">
    <source>
        <dbReference type="ARBA" id="ARBA00022842"/>
    </source>
</evidence>
<dbReference type="InterPro" id="IPR043519">
    <property type="entry name" value="NT_sf"/>
</dbReference>
<keyword evidence="3" id="KW-0677">Repeat</keyword>
<feature type="domain" description="ACT" evidence="7">
    <location>
        <begin position="810"/>
        <end position="881"/>
    </location>
</feature>
<dbReference type="CDD" id="cd04900">
    <property type="entry name" value="ACT_UUR-like_1"/>
    <property type="match status" value="1"/>
</dbReference>
<dbReference type="Gene3D" id="1.10.3210.10">
    <property type="entry name" value="Hypothetical protein af1432"/>
    <property type="match status" value="1"/>
</dbReference>
<name>A0A3B1A0S5_9ZZZZ</name>
<dbReference type="InterPro" id="IPR006674">
    <property type="entry name" value="HD_domain"/>
</dbReference>
<dbReference type="InterPro" id="IPR013546">
    <property type="entry name" value="PII_UdlTrfase/GS_AdlTrfase"/>
</dbReference>
<keyword evidence="5" id="KW-0460">Magnesium</keyword>
<dbReference type="InterPro" id="IPR045865">
    <property type="entry name" value="ACT-like_dom_sf"/>
</dbReference>
<keyword evidence="2 9" id="KW-0548">Nucleotidyltransferase</keyword>
<dbReference type="InterPro" id="IPR002912">
    <property type="entry name" value="ACT_dom"/>
</dbReference>
<accession>A0A3B1A0S5</accession>
<dbReference type="SMART" id="SM00471">
    <property type="entry name" value="HDc"/>
    <property type="match status" value="1"/>
</dbReference>
<feature type="domain" description="ACT" evidence="7">
    <location>
        <begin position="700"/>
        <end position="784"/>
    </location>
</feature>
<dbReference type="SUPFAM" id="SSF55021">
    <property type="entry name" value="ACT-like"/>
    <property type="match status" value="2"/>
</dbReference>
<evidence type="ECO:0000259" key="8">
    <source>
        <dbReference type="PROSITE" id="PS51831"/>
    </source>
</evidence>
<proteinExistence type="inferred from homology"/>
<evidence type="ECO:0000256" key="2">
    <source>
        <dbReference type="ARBA" id="ARBA00022695"/>
    </source>
</evidence>
<dbReference type="SUPFAM" id="SSF81301">
    <property type="entry name" value="Nucleotidyltransferase"/>
    <property type="match status" value="1"/>
</dbReference>
<dbReference type="PIRSF" id="PIRSF006288">
    <property type="entry name" value="PII_uridyltransf"/>
    <property type="match status" value="1"/>
</dbReference>
<dbReference type="CDD" id="cd05401">
    <property type="entry name" value="NT_GlnE_GlnD_like"/>
    <property type="match status" value="1"/>
</dbReference>
<dbReference type="Gene3D" id="3.30.460.10">
    <property type="entry name" value="Beta Polymerase, domain 2"/>
    <property type="match status" value="1"/>
</dbReference>
<protein>
    <submittedName>
        <fullName evidence="9">[Protein-PII] uridylyltransferase / [Protein-PII]-UMP uridylyl-removing enzyme</fullName>
        <ecNumber evidence="9">2.7.7.59</ecNumber>
    </submittedName>
</protein>
<dbReference type="AlphaFoldDB" id="A0A3B1A0S5"/>
<gene>
    <name evidence="9" type="ORF">MNBD_GAMMA22-696</name>
</gene>
<evidence type="ECO:0000256" key="3">
    <source>
        <dbReference type="ARBA" id="ARBA00022737"/>
    </source>
</evidence>
<dbReference type="PROSITE" id="PS51831">
    <property type="entry name" value="HD"/>
    <property type="match status" value="1"/>
</dbReference>
<evidence type="ECO:0000313" key="9">
    <source>
        <dbReference type="EMBL" id="VAW93352.1"/>
    </source>
</evidence>
<dbReference type="NCBIfam" id="TIGR01693">
    <property type="entry name" value="UTase_glnD"/>
    <property type="match status" value="1"/>
</dbReference>
<dbReference type="EC" id="2.7.7.59" evidence="9"/>
<dbReference type="InterPro" id="IPR003607">
    <property type="entry name" value="HD/PDEase_dom"/>
</dbReference>
<dbReference type="InterPro" id="IPR002934">
    <property type="entry name" value="Polymerase_NTP_transf_dom"/>
</dbReference>
<dbReference type="HAMAP" id="MF_00277">
    <property type="entry name" value="PII_uridylyl_transf"/>
    <property type="match status" value="1"/>
</dbReference>
<evidence type="ECO:0000256" key="1">
    <source>
        <dbReference type="ARBA" id="ARBA00022679"/>
    </source>
</evidence>
<dbReference type="SUPFAM" id="SSF81593">
    <property type="entry name" value="Nucleotidyltransferase substrate binding subunit/domain"/>
    <property type="match status" value="1"/>
</dbReference>
<dbReference type="InterPro" id="IPR010043">
    <property type="entry name" value="UTase/UR"/>
</dbReference>
<keyword evidence="6" id="KW-0511">Multifunctional enzyme</keyword>
<dbReference type="GO" id="GO:0008773">
    <property type="term" value="F:[protein-PII] uridylyltransferase activity"/>
    <property type="evidence" value="ECO:0007669"/>
    <property type="project" value="UniProtKB-EC"/>
</dbReference>
<keyword evidence="1 9" id="KW-0808">Transferase</keyword>
<dbReference type="CDD" id="cd04899">
    <property type="entry name" value="ACT_ACR-UUR-like_2"/>
    <property type="match status" value="1"/>
</dbReference>
<dbReference type="GO" id="GO:0016787">
    <property type="term" value="F:hydrolase activity"/>
    <property type="evidence" value="ECO:0007669"/>
    <property type="project" value="UniProtKB-KW"/>
</dbReference>
<feature type="domain" description="HD" evidence="8">
    <location>
        <begin position="458"/>
        <end position="580"/>
    </location>
</feature>
<dbReference type="PANTHER" id="PTHR47320">
    <property type="entry name" value="BIFUNCTIONAL URIDYLYLTRANSFERASE/URIDYLYL-REMOVING ENZYME"/>
    <property type="match status" value="1"/>
</dbReference>
<sequence length="881" mass="101379">MLNDPELYQSVKIEDKLLNQQYPLKPFTTALKNATTILDERFLAGRTANELIHSRAAVIDYLLIQAWNFFIKKNSHCCLVAVGGYGRNELHPHSDIDIMIIVSHVKNIPKDAVEKFITFLWDMHLNVGHSVRTPAECASQAKNDITIATNMQESRLLVGEQNLFDKQKKTCSPKKIWNSKDFFNAKWKEQKDRYTKYNDTAYNLEPNIKEGPGGLRDIQTIAWVTKRHFGSGNPKQLVNIGFLTSQELTTLINGQSFLWKVRYGLHLLAERREDRLLFDFQRELATQFGYQDDKNKLAVEHFMKDYYRTIMELSRLNEMLLQLFQEEILFKSQKSSVIKLNSRFNIQNGFIETANDHIFIDTPSALLEIFLLQAQHPELNGVRANTIRTIRENLYLIDTNFRDDLKNKMLFMDILRQRAGVTHELRRMNSYGILAAYIPAFNEIVGQMQHDLFHVYTVDQHTLFVIRNIRRYTVQEFSHEYPLCSGIIKNLAKQEILILAGLFHDISKGQGGDHSTLGAKVAFKFCQKHNLNNYDSELVEWLVFNHLLMSVTAQKKDIQDIEIIKEFAHLVGDQYRLDLIFLLTVSDIRATSPKVWNSWKYALLSSLYTATKHYLKDETKGERNQITSVTRIKQDLLAIPQISEAEKNNLVTLWSKLSNEYFIQCEYTEILNQSTLILQNNNKKAPIISITQATALSSTIVFIYAKNKTGLLSLITAVFEQLNISVVNARIYKTTDDFILASFIILEINGDAILEPARIKNISSSLNKHLNSVEFSKSIEISRNIPRQLKHFSFPPEVVFSEDRNKRHSIMEVIAFDQPGILSEICATMDACGVELISARIATYGERVNDIFYITKSDEQLLPDKQTLHCLKSSIIEVLSN</sequence>
<reference evidence="9" key="1">
    <citation type="submission" date="2018-06" db="EMBL/GenBank/DDBJ databases">
        <authorList>
            <person name="Zhirakovskaya E."/>
        </authorList>
    </citation>
    <scope>NUCLEOTIDE SEQUENCE</scope>
</reference>
<dbReference type="EMBL" id="UOFS01000013">
    <property type="protein sequence ID" value="VAW93352.1"/>
    <property type="molecule type" value="Genomic_DNA"/>
</dbReference>
<evidence type="ECO:0000256" key="6">
    <source>
        <dbReference type="ARBA" id="ARBA00023268"/>
    </source>
</evidence>
<dbReference type="Pfam" id="PF01909">
    <property type="entry name" value="NTP_transf_2"/>
    <property type="match status" value="1"/>
</dbReference>
<organism evidence="9">
    <name type="scientific">hydrothermal vent metagenome</name>
    <dbReference type="NCBI Taxonomy" id="652676"/>
    <lineage>
        <taxon>unclassified sequences</taxon>
        <taxon>metagenomes</taxon>
        <taxon>ecological metagenomes</taxon>
    </lineage>
</organism>
<dbReference type="PROSITE" id="PS51671">
    <property type="entry name" value="ACT"/>
    <property type="match status" value="2"/>
</dbReference>
<evidence type="ECO:0000256" key="4">
    <source>
        <dbReference type="ARBA" id="ARBA00022801"/>
    </source>
</evidence>
<evidence type="ECO:0000259" key="7">
    <source>
        <dbReference type="PROSITE" id="PS51671"/>
    </source>
</evidence>
<dbReference type="PANTHER" id="PTHR47320:SF1">
    <property type="entry name" value="BIFUNCTIONAL URIDYLYLTRANSFERASE_URIDYLYL-REMOVING ENZYME"/>
    <property type="match status" value="1"/>
</dbReference>